<keyword evidence="2" id="KW-1185">Reference proteome</keyword>
<reference evidence="1 2" key="1">
    <citation type="journal article" date="2019" name="Commun. Biol.">
        <title>The bagworm genome reveals a unique fibroin gene that provides high tensile strength.</title>
        <authorList>
            <person name="Kono N."/>
            <person name="Nakamura H."/>
            <person name="Ohtoshi R."/>
            <person name="Tomita M."/>
            <person name="Numata K."/>
            <person name="Arakawa K."/>
        </authorList>
    </citation>
    <scope>NUCLEOTIDE SEQUENCE [LARGE SCALE GENOMIC DNA]</scope>
</reference>
<dbReference type="Proteomes" id="UP000299102">
    <property type="component" value="Unassembled WGS sequence"/>
</dbReference>
<gene>
    <name evidence="1" type="ORF">EVAR_40089_1</name>
</gene>
<organism evidence="1 2">
    <name type="scientific">Eumeta variegata</name>
    <name type="common">Bagworm moth</name>
    <name type="synonym">Eumeta japonica</name>
    <dbReference type="NCBI Taxonomy" id="151549"/>
    <lineage>
        <taxon>Eukaryota</taxon>
        <taxon>Metazoa</taxon>
        <taxon>Ecdysozoa</taxon>
        <taxon>Arthropoda</taxon>
        <taxon>Hexapoda</taxon>
        <taxon>Insecta</taxon>
        <taxon>Pterygota</taxon>
        <taxon>Neoptera</taxon>
        <taxon>Endopterygota</taxon>
        <taxon>Lepidoptera</taxon>
        <taxon>Glossata</taxon>
        <taxon>Ditrysia</taxon>
        <taxon>Tineoidea</taxon>
        <taxon>Psychidae</taxon>
        <taxon>Oiketicinae</taxon>
        <taxon>Eumeta</taxon>
    </lineage>
</organism>
<accession>A0A4C1X367</accession>
<protein>
    <submittedName>
        <fullName evidence="1">Uncharacterized protein</fullName>
    </submittedName>
</protein>
<name>A0A4C1X367_EUMVA</name>
<evidence type="ECO:0000313" key="2">
    <source>
        <dbReference type="Proteomes" id="UP000299102"/>
    </source>
</evidence>
<evidence type="ECO:0000313" key="1">
    <source>
        <dbReference type="EMBL" id="GBP57560.1"/>
    </source>
</evidence>
<dbReference type="EMBL" id="BGZK01000719">
    <property type="protein sequence ID" value="GBP57560.1"/>
    <property type="molecule type" value="Genomic_DNA"/>
</dbReference>
<proteinExistence type="predicted"/>
<dbReference type="AlphaFoldDB" id="A0A4C1X367"/>
<sequence length="83" mass="9500">MGPVGARVGHKTARYESLKIQSRMECDSLRFHHCDRGILAHRSLIQGSLTDSPAVREVSHMSPAIRHDMRCIDLKSVRRRLHQ</sequence>
<comment type="caution">
    <text evidence="1">The sequence shown here is derived from an EMBL/GenBank/DDBJ whole genome shotgun (WGS) entry which is preliminary data.</text>
</comment>